<feature type="transmembrane region" description="Helical" evidence="7">
    <location>
        <begin position="126"/>
        <end position="143"/>
    </location>
</feature>
<keyword evidence="4 7" id="KW-1133">Transmembrane helix</keyword>
<keyword evidence="3 7" id="KW-0812">Transmembrane</keyword>
<evidence type="ECO:0000256" key="3">
    <source>
        <dbReference type="ARBA" id="ARBA00022692"/>
    </source>
</evidence>
<evidence type="ECO:0000256" key="6">
    <source>
        <dbReference type="SAM" id="MobiDB-lite"/>
    </source>
</evidence>
<reference evidence="9" key="1">
    <citation type="submission" date="2015-08" db="EMBL/GenBank/DDBJ databases">
        <authorList>
            <person name="Babu N.S."/>
            <person name="Beckwith C.J."/>
            <person name="Beseler K.G."/>
            <person name="Brison A."/>
            <person name="Carone J.V."/>
            <person name="Caskin T.P."/>
            <person name="Diamond M."/>
            <person name="Durham M.E."/>
            <person name="Foxe J.M."/>
            <person name="Go M."/>
            <person name="Henderson B.A."/>
            <person name="Jones I.B."/>
            <person name="McGettigan J.A."/>
            <person name="Micheletti S.J."/>
            <person name="Nasrallah M.E."/>
            <person name="Ortiz D."/>
            <person name="Piller C.R."/>
            <person name="Privatt S.R."/>
            <person name="Schneider S.L."/>
            <person name="Sharp S."/>
            <person name="Smith T.C."/>
            <person name="Stanton J.D."/>
            <person name="Ullery H.E."/>
            <person name="Wilson R.J."/>
            <person name="Serrano M.G."/>
            <person name="Buck G."/>
            <person name="Lee V."/>
            <person name="Wang Y."/>
            <person name="Carvalho R."/>
            <person name="Voegtly L."/>
            <person name="Shi R."/>
            <person name="Duckworth R."/>
            <person name="Johnson A."/>
            <person name="Loviza R."/>
            <person name="Walstead R."/>
            <person name="Shah Z."/>
            <person name="Kiflezghi M."/>
            <person name="Wade K."/>
            <person name="Ball S.L."/>
            <person name="Bradley K.W."/>
            <person name="Asai D.J."/>
            <person name="Bowman C.A."/>
            <person name="Russell D.A."/>
            <person name="Pope W.H."/>
            <person name="Jacobs-Sera D."/>
            <person name="Hendrix R.W."/>
            <person name="Hatfull G.F."/>
        </authorList>
    </citation>
    <scope>NUCLEOTIDE SEQUENCE</scope>
</reference>
<feature type="transmembrane region" description="Helical" evidence="7">
    <location>
        <begin position="245"/>
        <end position="262"/>
    </location>
</feature>
<dbReference type="AlphaFoldDB" id="A0A2P2CB93"/>
<organism evidence="9">
    <name type="scientific">metagenome</name>
    <dbReference type="NCBI Taxonomy" id="256318"/>
    <lineage>
        <taxon>unclassified sequences</taxon>
        <taxon>metagenomes</taxon>
    </lineage>
</organism>
<feature type="domain" description="Phage shock protein PspC N-terminal" evidence="8">
    <location>
        <begin position="31"/>
        <end position="87"/>
    </location>
</feature>
<feature type="region of interest" description="Disordered" evidence="6">
    <location>
        <begin position="1"/>
        <end position="21"/>
    </location>
</feature>
<evidence type="ECO:0000313" key="9">
    <source>
        <dbReference type="EMBL" id="CUR59249.1"/>
    </source>
</evidence>
<proteinExistence type="predicted"/>
<feature type="transmembrane region" description="Helical" evidence="7">
    <location>
        <begin position="103"/>
        <end position="120"/>
    </location>
</feature>
<gene>
    <name evidence="9" type="ORF">NOCA2570106</name>
</gene>
<evidence type="ECO:0000256" key="5">
    <source>
        <dbReference type="ARBA" id="ARBA00023136"/>
    </source>
</evidence>
<comment type="subcellular location">
    <subcellularLocation>
        <location evidence="1">Cell membrane</location>
        <topology evidence="1">Single-pass membrane protein</topology>
    </subcellularLocation>
</comment>
<feature type="transmembrane region" description="Helical" evidence="7">
    <location>
        <begin position="58"/>
        <end position="83"/>
    </location>
</feature>
<dbReference type="EMBL" id="CZKA01000053">
    <property type="protein sequence ID" value="CUR59249.1"/>
    <property type="molecule type" value="Genomic_DNA"/>
</dbReference>
<accession>A0A2P2CB93</accession>
<dbReference type="GO" id="GO:0005886">
    <property type="term" value="C:plasma membrane"/>
    <property type="evidence" value="ECO:0007669"/>
    <property type="project" value="UniProtKB-SubCell"/>
</dbReference>
<sequence>MTTTPPPAPQQDAPHQTGPRVSYEEMRDLGRLRRSRTDRKLGGVAGGLGRHFDLDPTIIRVAFVVLALFGGAGLLLYGVSWLLVPEEGTEHAKINIEPSARSVVLIGLAVVSVLLVVGDSSGVFDFPWPLFVIGTVVLAVIMSRRDRQTRATPATVSLEKDAAATTPTEPGWQPVWQPPPPVVKPYRGPGLFLATVALIAVGLGILWLVDLSGTAVTGAAYPALAVAICGAMLVVGAWYGRAGGVLFLALLSVLGLGAANVADHGVGGHERHTPQSAAGVDSSYDVGIGRLTLDLSEVSDPAALDGRTIDITGTVARIDVIVPSDMDVTATGDINGGGNVRIFGDTDDGDSPRLTREHDGGTDVPTLTIDAELELGTINVRTS</sequence>
<feature type="transmembrane region" description="Helical" evidence="7">
    <location>
        <begin position="190"/>
        <end position="209"/>
    </location>
</feature>
<evidence type="ECO:0000256" key="7">
    <source>
        <dbReference type="SAM" id="Phobius"/>
    </source>
</evidence>
<evidence type="ECO:0000256" key="4">
    <source>
        <dbReference type="ARBA" id="ARBA00022989"/>
    </source>
</evidence>
<dbReference type="PANTHER" id="PTHR33885:SF3">
    <property type="entry name" value="PHAGE SHOCK PROTEIN C"/>
    <property type="match status" value="1"/>
</dbReference>
<name>A0A2P2CB93_9ZZZZ</name>
<evidence type="ECO:0000256" key="2">
    <source>
        <dbReference type="ARBA" id="ARBA00022475"/>
    </source>
</evidence>
<dbReference type="InterPro" id="IPR007168">
    <property type="entry name" value="Phageshock_PspC_N"/>
</dbReference>
<dbReference type="InterPro" id="IPR052027">
    <property type="entry name" value="PspC"/>
</dbReference>
<dbReference type="PANTHER" id="PTHR33885">
    <property type="entry name" value="PHAGE SHOCK PROTEIN C"/>
    <property type="match status" value="1"/>
</dbReference>
<evidence type="ECO:0000256" key="1">
    <source>
        <dbReference type="ARBA" id="ARBA00004162"/>
    </source>
</evidence>
<feature type="transmembrane region" description="Helical" evidence="7">
    <location>
        <begin position="215"/>
        <end position="238"/>
    </location>
</feature>
<dbReference type="Pfam" id="PF04024">
    <property type="entry name" value="PspC"/>
    <property type="match status" value="1"/>
</dbReference>
<keyword evidence="5 7" id="KW-0472">Membrane</keyword>
<keyword evidence="2" id="KW-1003">Cell membrane</keyword>
<protein>
    <submittedName>
        <fullName evidence="9">Putative PspC domain protein</fullName>
    </submittedName>
</protein>
<evidence type="ECO:0000259" key="8">
    <source>
        <dbReference type="Pfam" id="PF04024"/>
    </source>
</evidence>
<feature type="region of interest" description="Disordered" evidence="6">
    <location>
        <begin position="152"/>
        <end position="176"/>
    </location>
</feature>